<accession>A0A286UU55</accession>
<keyword evidence="4" id="KW-1185">Reference proteome</keyword>
<dbReference type="EMBL" id="NBII01000001">
    <property type="protein sequence ID" value="PAV23108.1"/>
    <property type="molecule type" value="Genomic_DNA"/>
</dbReference>
<feature type="transmembrane region" description="Helical" evidence="2">
    <location>
        <begin position="157"/>
        <end position="180"/>
    </location>
</feature>
<evidence type="ECO:0000313" key="3">
    <source>
        <dbReference type="EMBL" id="PAV23108.1"/>
    </source>
</evidence>
<keyword evidence="2" id="KW-0812">Transmembrane</keyword>
<dbReference type="Gene3D" id="3.40.50.1240">
    <property type="entry name" value="Phosphoglycerate mutase-like"/>
    <property type="match status" value="1"/>
</dbReference>
<gene>
    <name evidence="3" type="ORF">PNOK_0017500</name>
</gene>
<organism evidence="3 4">
    <name type="scientific">Pyrrhoderma noxium</name>
    <dbReference type="NCBI Taxonomy" id="2282107"/>
    <lineage>
        <taxon>Eukaryota</taxon>
        <taxon>Fungi</taxon>
        <taxon>Dikarya</taxon>
        <taxon>Basidiomycota</taxon>
        <taxon>Agaricomycotina</taxon>
        <taxon>Agaricomycetes</taxon>
        <taxon>Hymenochaetales</taxon>
        <taxon>Hymenochaetaceae</taxon>
        <taxon>Pyrrhoderma</taxon>
    </lineage>
</organism>
<dbReference type="OrthoDB" id="258392at2759"/>
<dbReference type="InParanoid" id="A0A286UU55"/>
<evidence type="ECO:0000256" key="2">
    <source>
        <dbReference type="SAM" id="Phobius"/>
    </source>
</evidence>
<sequence>MDRIANTSDTLKLAYQAISYKPFLSLFNMTGVASTYPELAGVVEYAASTVFEIRSNPSSTSDPLVRLLFKNGSADSTFATLNMFNLPTADVSLSVFKSKFQRAAINSTSDWCIVCANGADRGCGTCENPALASAAAAAIAEENGSGNGKLTLAEAGVIGAAVTAATFIALFAALVFLGIISVGRKSTRGAGNKFETGSSTEKLDHESDHSGSRTGQ</sequence>
<protein>
    <submittedName>
        <fullName evidence="3">Phosphoglycerate mutase</fullName>
    </submittedName>
</protein>
<feature type="compositionally biased region" description="Basic and acidic residues" evidence="1">
    <location>
        <begin position="201"/>
        <end position="216"/>
    </location>
</feature>
<evidence type="ECO:0000256" key="1">
    <source>
        <dbReference type="SAM" id="MobiDB-lite"/>
    </source>
</evidence>
<comment type="caution">
    <text evidence="3">The sequence shown here is derived from an EMBL/GenBank/DDBJ whole genome shotgun (WGS) entry which is preliminary data.</text>
</comment>
<name>A0A286UU55_9AGAM</name>
<feature type="region of interest" description="Disordered" evidence="1">
    <location>
        <begin position="190"/>
        <end position="216"/>
    </location>
</feature>
<reference evidence="3 4" key="1">
    <citation type="journal article" date="2017" name="Mol. Ecol.">
        <title>Comparative and population genomic landscape of Phellinus noxius: A hypervariable fungus causing root rot in trees.</title>
        <authorList>
            <person name="Chung C.L."/>
            <person name="Lee T.J."/>
            <person name="Akiba M."/>
            <person name="Lee H.H."/>
            <person name="Kuo T.H."/>
            <person name="Liu D."/>
            <person name="Ke H.M."/>
            <person name="Yokoi T."/>
            <person name="Roa M.B."/>
            <person name="Lu M.J."/>
            <person name="Chang Y.Y."/>
            <person name="Ann P.J."/>
            <person name="Tsai J.N."/>
            <person name="Chen C.Y."/>
            <person name="Tzean S.S."/>
            <person name="Ota Y."/>
            <person name="Hattori T."/>
            <person name="Sahashi N."/>
            <person name="Liou R.F."/>
            <person name="Kikuchi T."/>
            <person name="Tsai I.J."/>
        </authorList>
    </citation>
    <scope>NUCLEOTIDE SEQUENCE [LARGE SCALE GENOMIC DNA]</scope>
    <source>
        <strain evidence="3 4">FFPRI411160</strain>
    </source>
</reference>
<keyword evidence="2" id="KW-0472">Membrane</keyword>
<proteinExistence type="predicted"/>
<dbReference type="AlphaFoldDB" id="A0A286UU55"/>
<dbReference type="Proteomes" id="UP000217199">
    <property type="component" value="Unassembled WGS sequence"/>
</dbReference>
<dbReference type="InterPro" id="IPR029033">
    <property type="entry name" value="His_PPase_superfam"/>
</dbReference>
<dbReference type="STRING" id="2282107.A0A286UU55"/>
<dbReference type="SUPFAM" id="SSF53254">
    <property type="entry name" value="Phosphoglycerate mutase-like"/>
    <property type="match status" value="1"/>
</dbReference>
<evidence type="ECO:0000313" key="4">
    <source>
        <dbReference type="Proteomes" id="UP000217199"/>
    </source>
</evidence>
<keyword evidence="2" id="KW-1133">Transmembrane helix</keyword>